<dbReference type="PANTHER" id="PTHR19924">
    <property type="entry name" value="UTP15 U3 SMALL NUCLEOLAR RNA-ASSOCIATED PROTEIN 15 FAMILY MEMBER"/>
    <property type="match status" value="1"/>
</dbReference>
<accession>A0A8D0L0P6</accession>
<dbReference type="Pfam" id="PF00400">
    <property type="entry name" value="WD40"/>
    <property type="match status" value="5"/>
</dbReference>
<dbReference type="FunFam" id="2.130.10.10:FF:000448">
    <property type="entry name" value="U3 small nucleolar RNA-associated protein 15 homolog"/>
    <property type="match status" value="1"/>
</dbReference>
<dbReference type="GO" id="GO:0045943">
    <property type="term" value="P:positive regulation of transcription by RNA polymerase I"/>
    <property type="evidence" value="ECO:0007669"/>
    <property type="project" value="Ensembl"/>
</dbReference>
<dbReference type="SUPFAM" id="SSF50978">
    <property type="entry name" value="WD40 repeat-like"/>
    <property type="match status" value="1"/>
</dbReference>
<evidence type="ECO:0000256" key="3">
    <source>
        <dbReference type="ARBA" id="ARBA00022552"/>
    </source>
</evidence>
<protein>
    <recommendedName>
        <fullName evidence="2">U3 small nucleolar RNA-associated protein 15 homolog</fullName>
    </recommendedName>
</protein>
<dbReference type="InterPro" id="IPR018983">
    <property type="entry name" value="U3_snoRNA-assocProt_15_C"/>
</dbReference>
<evidence type="ECO:0000256" key="4">
    <source>
        <dbReference type="ARBA" id="ARBA00022574"/>
    </source>
</evidence>
<evidence type="ECO:0000256" key="1">
    <source>
        <dbReference type="ARBA" id="ARBA00004604"/>
    </source>
</evidence>
<dbReference type="PROSITE" id="PS50294">
    <property type="entry name" value="WD_REPEATS_REGION"/>
    <property type="match status" value="1"/>
</dbReference>
<dbReference type="InterPro" id="IPR036322">
    <property type="entry name" value="WD40_repeat_dom_sf"/>
</dbReference>
<organism evidence="10 11">
    <name type="scientific">Sphenodon punctatus</name>
    <name type="common">Tuatara</name>
    <name type="synonym">Hatteria punctata</name>
    <dbReference type="NCBI Taxonomy" id="8508"/>
    <lineage>
        <taxon>Eukaryota</taxon>
        <taxon>Metazoa</taxon>
        <taxon>Chordata</taxon>
        <taxon>Craniata</taxon>
        <taxon>Vertebrata</taxon>
        <taxon>Euteleostomi</taxon>
        <taxon>Lepidosauria</taxon>
        <taxon>Sphenodontia</taxon>
        <taxon>Sphenodontidae</taxon>
        <taxon>Sphenodon</taxon>
    </lineage>
</organism>
<keyword evidence="4 8" id="KW-0853">WD repeat</keyword>
<dbReference type="InterPro" id="IPR019775">
    <property type="entry name" value="WD40_repeat_CS"/>
</dbReference>
<dbReference type="GO" id="GO:0005783">
    <property type="term" value="C:endoplasmic reticulum"/>
    <property type="evidence" value="ECO:0007669"/>
    <property type="project" value="Ensembl"/>
</dbReference>
<dbReference type="GO" id="GO:0032040">
    <property type="term" value="C:small-subunit processome"/>
    <property type="evidence" value="ECO:0007669"/>
    <property type="project" value="Ensembl"/>
</dbReference>
<dbReference type="InterPro" id="IPR015943">
    <property type="entry name" value="WD40/YVTN_repeat-like_dom_sf"/>
</dbReference>
<dbReference type="OMA" id="ATYQVVH"/>
<reference evidence="10" key="1">
    <citation type="submission" date="2025-08" db="UniProtKB">
        <authorList>
            <consortium name="Ensembl"/>
        </authorList>
    </citation>
    <scope>IDENTIFICATION</scope>
</reference>
<evidence type="ECO:0000256" key="6">
    <source>
        <dbReference type="ARBA" id="ARBA00023242"/>
    </source>
</evidence>
<dbReference type="GO" id="GO:2000234">
    <property type="term" value="P:positive regulation of rRNA processing"/>
    <property type="evidence" value="ECO:0007669"/>
    <property type="project" value="Ensembl"/>
</dbReference>
<dbReference type="Gene3D" id="2.130.10.10">
    <property type="entry name" value="YVTN repeat-like/Quinoprotein amine dehydrogenase"/>
    <property type="match status" value="2"/>
</dbReference>
<dbReference type="GO" id="GO:0042274">
    <property type="term" value="P:ribosomal small subunit biogenesis"/>
    <property type="evidence" value="ECO:0007669"/>
    <property type="project" value="Ensembl"/>
</dbReference>
<feature type="repeat" description="WD" evidence="8">
    <location>
        <begin position="97"/>
        <end position="138"/>
    </location>
</feature>
<feature type="repeat" description="WD" evidence="8">
    <location>
        <begin position="223"/>
        <end position="264"/>
    </location>
</feature>
<proteinExistence type="predicted"/>
<feature type="domain" description="U3 small nucleolar RNA-associated protein 15 C-terminal" evidence="9">
    <location>
        <begin position="322"/>
        <end position="469"/>
    </location>
</feature>
<sequence length="489" mass="55106">DTLYWKNYKTPVQIKEFGAVNKIDFSPVAPYNHAVTASSRIHIYGRYSQEPIKTFSRFKDAAYCATYRDDGKLLVAGSEEGCVRLFDISGRAALRQFDGHAKAVHVVDFLSDKYRILSGADDYTSKVWDIASSSEIVSYREHTDYVRCGCTSKLNADLFVTGSYDHTVKVFDARMEKSVMTIEHGQPVESVLLYPSGGLLVTAGGRYVKVWDILKGGQLLVSLRNNHKTVTCLCLSSSGQRLLSGSLDRHVKIYSTTSYKVVHSFDYAASILSLALAPEDETLAVGMTNGVLNIKHRKHEEKREPFPKRRRPVYRTFVKGRNYKPKQDDFFVSKPLISHLRKYDKLLKSFQVSKALDSVLESNIRIKAPEIAVAVMQDLNRRGTLKNALAGRDEKQLVVLLAFLIRHVLEPRFAPVLINVAEMVIDIYLPVVGQSSVVDKQFLRLQDVVEKEIDFQEELLEVLGIMDALFATTTRKKATPLEEEKTNGV</sequence>
<dbReference type="InterPro" id="IPR001680">
    <property type="entry name" value="WD40_rpt"/>
</dbReference>
<dbReference type="Proteomes" id="UP000694392">
    <property type="component" value="Unplaced"/>
</dbReference>
<keyword evidence="11" id="KW-1185">Reference proteome</keyword>
<evidence type="ECO:0000256" key="5">
    <source>
        <dbReference type="ARBA" id="ARBA00022737"/>
    </source>
</evidence>
<dbReference type="PROSITE" id="PS50082">
    <property type="entry name" value="WD_REPEATS_2"/>
    <property type="match status" value="2"/>
</dbReference>
<comment type="function">
    <text evidence="7">Ribosome biogenesis factor. Involved in nucleolar processing of pre-18S ribosomal RNA. Required for optimal pre-ribosomal RNA transcription by RNA polymerase I. Part of the small subunit (SSU) processome, first precursor of the small eukaryotic ribosomal subunit. During the assembly of the SSU processome in the nucleolus, many ribosome biogenesis factors, an RNA chaperone and ribosomal proteins associate with the nascent pre-rRNA and work in concert to generate RNA folding, modifications, rearrangements and cleavage as well as targeted degradation of pre-ribosomal RNA by the RNA exosome.</text>
</comment>
<dbReference type="GO" id="GO:0001650">
    <property type="term" value="C:fibrillar center"/>
    <property type="evidence" value="ECO:0007669"/>
    <property type="project" value="Ensembl"/>
</dbReference>
<dbReference type="CDD" id="cd00200">
    <property type="entry name" value="WD40"/>
    <property type="match status" value="1"/>
</dbReference>
<keyword evidence="3" id="KW-0698">rRNA processing</keyword>
<dbReference type="Pfam" id="PF09384">
    <property type="entry name" value="UTP15_C"/>
    <property type="match status" value="1"/>
</dbReference>
<dbReference type="SMART" id="SM00320">
    <property type="entry name" value="WD40"/>
    <property type="match status" value="7"/>
</dbReference>
<name>A0A8D0L0P6_SPHPU</name>
<gene>
    <name evidence="10" type="primary">UTP15</name>
</gene>
<evidence type="ECO:0000259" key="9">
    <source>
        <dbReference type="Pfam" id="PF09384"/>
    </source>
</evidence>
<dbReference type="GO" id="GO:0006364">
    <property type="term" value="P:rRNA processing"/>
    <property type="evidence" value="ECO:0007669"/>
    <property type="project" value="UniProtKB-KW"/>
</dbReference>
<dbReference type="PANTHER" id="PTHR19924:SF26">
    <property type="entry name" value="U3 SMALL NUCLEOLAR RNA-ASSOCIATED PROTEIN 15 HOMOLOG"/>
    <property type="match status" value="1"/>
</dbReference>
<reference evidence="10" key="2">
    <citation type="submission" date="2025-09" db="UniProtKB">
        <authorList>
            <consortium name="Ensembl"/>
        </authorList>
    </citation>
    <scope>IDENTIFICATION</scope>
</reference>
<evidence type="ECO:0000313" key="11">
    <source>
        <dbReference type="Proteomes" id="UP000694392"/>
    </source>
</evidence>
<keyword evidence="6" id="KW-0539">Nucleus</keyword>
<evidence type="ECO:0000256" key="7">
    <source>
        <dbReference type="ARBA" id="ARBA00045437"/>
    </source>
</evidence>
<dbReference type="AlphaFoldDB" id="A0A8D0L0P6"/>
<evidence type="ECO:0000256" key="2">
    <source>
        <dbReference type="ARBA" id="ARBA00018260"/>
    </source>
</evidence>
<comment type="subcellular location">
    <subcellularLocation>
        <location evidence="1">Nucleus</location>
        <location evidence="1">Nucleolus</location>
    </subcellularLocation>
</comment>
<dbReference type="Ensembl" id="ENSSPUT00000000083.1">
    <property type="protein sequence ID" value="ENSSPUP00000000074.1"/>
    <property type="gene ID" value="ENSSPUG00000000063.1"/>
</dbReference>
<dbReference type="PROSITE" id="PS00678">
    <property type="entry name" value="WD_REPEATS_1"/>
    <property type="match status" value="1"/>
</dbReference>
<dbReference type="FunFam" id="2.130.10.10:FF:000398">
    <property type="entry name" value="U3 small nucleolar RNA-associated protein 15 homolog"/>
    <property type="match status" value="1"/>
</dbReference>
<keyword evidence="5" id="KW-0677">Repeat</keyword>
<dbReference type="GeneTree" id="ENSGT00390000004228"/>
<evidence type="ECO:0000256" key="8">
    <source>
        <dbReference type="PROSITE-ProRule" id="PRU00221"/>
    </source>
</evidence>
<evidence type="ECO:0000313" key="10">
    <source>
        <dbReference type="Ensembl" id="ENSSPUP00000000074.1"/>
    </source>
</evidence>